<gene>
    <name evidence="2" type="ORF">SAMN05444972_102281</name>
</gene>
<keyword evidence="1" id="KW-0472">Membrane</keyword>
<name>A0A1I6Q1Y5_9BACL</name>
<keyword evidence="3" id="KW-1185">Reference proteome</keyword>
<feature type="transmembrane region" description="Helical" evidence="1">
    <location>
        <begin position="53"/>
        <end position="70"/>
    </location>
</feature>
<proteinExistence type="predicted"/>
<reference evidence="3" key="1">
    <citation type="submission" date="2016-10" db="EMBL/GenBank/DDBJ databases">
        <authorList>
            <person name="Varghese N."/>
            <person name="Submissions S."/>
        </authorList>
    </citation>
    <scope>NUCLEOTIDE SEQUENCE [LARGE SCALE GENOMIC DNA]</scope>
    <source>
        <strain evidence="3">DSM 45789</strain>
    </source>
</reference>
<accession>A0A1I6Q1Y5</accession>
<organism evidence="2 3">
    <name type="scientific">Marininema halotolerans</name>
    <dbReference type="NCBI Taxonomy" id="1155944"/>
    <lineage>
        <taxon>Bacteria</taxon>
        <taxon>Bacillati</taxon>
        <taxon>Bacillota</taxon>
        <taxon>Bacilli</taxon>
        <taxon>Bacillales</taxon>
        <taxon>Thermoactinomycetaceae</taxon>
        <taxon>Marininema</taxon>
    </lineage>
</organism>
<dbReference type="AlphaFoldDB" id="A0A1I6Q1Y5"/>
<protein>
    <submittedName>
        <fullName evidence="2">Uncharacterized membrane protein</fullName>
    </submittedName>
</protein>
<dbReference type="PANTHER" id="PTHR36974:SF1">
    <property type="entry name" value="DOXX FAMILY MEMBRANE PROTEIN"/>
    <property type="match status" value="1"/>
</dbReference>
<evidence type="ECO:0000256" key="1">
    <source>
        <dbReference type="SAM" id="Phobius"/>
    </source>
</evidence>
<evidence type="ECO:0000313" key="3">
    <source>
        <dbReference type="Proteomes" id="UP000198660"/>
    </source>
</evidence>
<sequence>MSTARSFGRTSIPRLIGLVLFAILLFNGGIAHFTKGHDYANMLPSWMPLRDETIWVTGVLEMLLAILLLIPRTRRLAGWVSAIFLVLIFPANIYSAIAQVPFPGQNEANPVALWIRLLFQPLLIIWVLWATRTPKKS</sequence>
<dbReference type="RefSeq" id="WP_245838613.1">
    <property type="nucleotide sequence ID" value="NZ_FPAA01000002.1"/>
</dbReference>
<keyword evidence="1" id="KW-1133">Transmembrane helix</keyword>
<feature type="transmembrane region" description="Helical" evidence="1">
    <location>
        <begin position="77"/>
        <end position="99"/>
    </location>
</feature>
<feature type="transmembrane region" description="Helical" evidence="1">
    <location>
        <begin position="12"/>
        <end position="33"/>
    </location>
</feature>
<dbReference type="PANTHER" id="PTHR36974">
    <property type="entry name" value="MEMBRANE PROTEIN-RELATED"/>
    <property type="match status" value="1"/>
</dbReference>
<dbReference type="Proteomes" id="UP000198660">
    <property type="component" value="Unassembled WGS sequence"/>
</dbReference>
<feature type="transmembrane region" description="Helical" evidence="1">
    <location>
        <begin position="111"/>
        <end position="131"/>
    </location>
</feature>
<evidence type="ECO:0000313" key="2">
    <source>
        <dbReference type="EMBL" id="SFS46422.1"/>
    </source>
</evidence>
<keyword evidence="1" id="KW-0812">Transmembrane</keyword>
<dbReference type="EMBL" id="FPAA01000002">
    <property type="protein sequence ID" value="SFS46422.1"/>
    <property type="molecule type" value="Genomic_DNA"/>
</dbReference>